<dbReference type="PANTHER" id="PTHR13932:SF5">
    <property type="entry name" value="RADICAL S-ADENOSYL METHIONINE DOMAIN-CONTAINING PROTEIN 1, MITOCHONDRIAL"/>
    <property type="match status" value="1"/>
</dbReference>
<evidence type="ECO:0000313" key="11">
    <source>
        <dbReference type="EMBL" id="ROR30610.1"/>
    </source>
</evidence>
<sequence>MIEEKYMNVKRNNFLKMNDEKNNLGIYIHIPFCVKKCDYCDFLSFKYDSYLQKDYVKAVINEIESLREYGDHHKISTIFIGGGTPSIIDENDIILIMDRIKNVFNIEENAENVMAEEVTIECNPGTLTKEKLLAYKQAGINRLSIGLQSANDEELKRLGRIHNFKEFVDNYKLAREVGFENINIDLMSALPGQTMDDWTDTLNKVIALKPEHISAYSLIIEEGTPFYKIYGEENVDLLPDEETDRQIYQKTKKILESYGYYRYEISNYAKPGYQCIHNSSYWKRIPYLGIGLGSSSLLNNKRFHNVRNISEYIKYSYDHNKIREETEELTKNQQMEEFMFLGLRMSQGINRQEFMKQFHIDINQIYGQVLSKLSSEKLLMIEEEQISLTEKGIDVSNYVLAEFLLG</sequence>
<dbReference type="InterPro" id="IPR058240">
    <property type="entry name" value="rSAM_sf"/>
</dbReference>
<keyword evidence="12" id="KW-1185">Reference proteome</keyword>
<dbReference type="NCBIfam" id="TIGR00539">
    <property type="entry name" value="hemN_rel"/>
    <property type="match status" value="1"/>
</dbReference>
<dbReference type="GO" id="GO:0006779">
    <property type="term" value="P:porphyrin-containing compound biosynthetic process"/>
    <property type="evidence" value="ECO:0007669"/>
    <property type="project" value="InterPro"/>
</dbReference>
<dbReference type="Pfam" id="PF04055">
    <property type="entry name" value="Radical_SAM"/>
    <property type="match status" value="1"/>
</dbReference>
<evidence type="ECO:0000259" key="10">
    <source>
        <dbReference type="PROSITE" id="PS51918"/>
    </source>
</evidence>
<dbReference type="SFLD" id="SFLDF00562">
    <property type="entry name" value="HemN-like__clustered_with_heat"/>
    <property type="match status" value="1"/>
</dbReference>
<dbReference type="GO" id="GO:0004109">
    <property type="term" value="F:coproporphyrinogen oxidase activity"/>
    <property type="evidence" value="ECO:0007669"/>
    <property type="project" value="InterPro"/>
</dbReference>
<dbReference type="InterPro" id="IPR013785">
    <property type="entry name" value="Aldolase_TIM"/>
</dbReference>
<dbReference type="GO" id="GO:0051539">
    <property type="term" value="F:4 iron, 4 sulfur cluster binding"/>
    <property type="evidence" value="ECO:0007669"/>
    <property type="project" value="UniProtKB-UniRule"/>
</dbReference>
<dbReference type="PROSITE" id="PS51918">
    <property type="entry name" value="RADICAL_SAM"/>
    <property type="match status" value="1"/>
</dbReference>
<dbReference type="CDD" id="cd01335">
    <property type="entry name" value="Radical_SAM"/>
    <property type="match status" value="1"/>
</dbReference>
<evidence type="ECO:0000256" key="8">
    <source>
        <dbReference type="ARBA" id="ARBA00023186"/>
    </source>
</evidence>
<keyword evidence="3 9" id="KW-0349">Heme</keyword>
<dbReference type="GO" id="GO:0046872">
    <property type="term" value="F:metal ion binding"/>
    <property type="evidence" value="ECO:0007669"/>
    <property type="project" value="UniProtKB-UniRule"/>
</dbReference>
<keyword evidence="8 9" id="KW-0143">Chaperone</keyword>
<comment type="function">
    <text evidence="9">Probably acts as a heme chaperone, transferring heme to an unknown acceptor. Binds one molecule of heme per monomer, possibly covalently. Binds 1 [4Fe-4S] cluster. The cluster is coordinated with 3 cysteines and an exchangeable S-adenosyl-L-methionine.</text>
</comment>
<dbReference type="InterPro" id="IPR007197">
    <property type="entry name" value="rSAM"/>
</dbReference>
<dbReference type="GO" id="GO:0005737">
    <property type="term" value="C:cytoplasm"/>
    <property type="evidence" value="ECO:0007669"/>
    <property type="project" value="UniProtKB-SubCell"/>
</dbReference>
<proteinExistence type="inferred from homology"/>
<keyword evidence="9" id="KW-0963">Cytoplasm</keyword>
<accession>A0A3N1XVG3</accession>
<dbReference type="SMART" id="SM00729">
    <property type="entry name" value="Elp3"/>
    <property type="match status" value="1"/>
</dbReference>
<dbReference type="SUPFAM" id="SSF102114">
    <property type="entry name" value="Radical SAM enzymes"/>
    <property type="match status" value="1"/>
</dbReference>
<dbReference type="SFLD" id="SFLDF00288">
    <property type="entry name" value="HemN-like__clustered_with_nucl"/>
    <property type="match status" value="1"/>
</dbReference>
<evidence type="ECO:0000256" key="7">
    <source>
        <dbReference type="ARBA" id="ARBA00023014"/>
    </source>
</evidence>
<dbReference type="EMBL" id="RJVG01000002">
    <property type="protein sequence ID" value="ROR30610.1"/>
    <property type="molecule type" value="Genomic_DNA"/>
</dbReference>
<keyword evidence="7 9" id="KW-0411">Iron-sulfur</keyword>
<dbReference type="Pfam" id="PF06969">
    <property type="entry name" value="HemN_C"/>
    <property type="match status" value="1"/>
</dbReference>
<feature type="domain" description="Radical SAM core" evidence="10">
    <location>
        <begin position="18"/>
        <end position="262"/>
    </location>
</feature>
<dbReference type="SFLD" id="SFLDS00029">
    <property type="entry name" value="Radical_SAM"/>
    <property type="match status" value="1"/>
</dbReference>
<evidence type="ECO:0000256" key="5">
    <source>
        <dbReference type="ARBA" id="ARBA00022723"/>
    </source>
</evidence>
<dbReference type="InterPro" id="IPR004559">
    <property type="entry name" value="HemW-like"/>
</dbReference>
<keyword evidence="4 9" id="KW-0949">S-adenosyl-L-methionine</keyword>
<evidence type="ECO:0000256" key="6">
    <source>
        <dbReference type="ARBA" id="ARBA00023004"/>
    </source>
</evidence>
<dbReference type="InterPro" id="IPR006638">
    <property type="entry name" value="Elp3/MiaA/NifB-like_rSAM"/>
</dbReference>
<dbReference type="PANTHER" id="PTHR13932">
    <property type="entry name" value="COPROPORPHYRINIGEN III OXIDASE"/>
    <property type="match status" value="1"/>
</dbReference>
<keyword evidence="5 9" id="KW-0479">Metal-binding</keyword>
<keyword evidence="6 9" id="KW-0408">Iron</keyword>
<dbReference type="Gene3D" id="3.20.20.70">
    <property type="entry name" value="Aldolase class I"/>
    <property type="match status" value="1"/>
</dbReference>
<evidence type="ECO:0000256" key="2">
    <source>
        <dbReference type="ARBA" id="ARBA00017228"/>
    </source>
</evidence>
<evidence type="ECO:0000313" key="12">
    <source>
        <dbReference type="Proteomes" id="UP000273083"/>
    </source>
</evidence>
<evidence type="ECO:0000256" key="3">
    <source>
        <dbReference type="ARBA" id="ARBA00022617"/>
    </source>
</evidence>
<comment type="similarity">
    <text evidence="1">Belongs to the anaerobic coproporphyrinogen-III oxidase family. HemW subfamily.</text>
</comment>
<dbReference type="InterPro" id="IPR010723">
    <property type="entry name" value="HemN_C"/>
</dbReference>
<evidence type="ECO:0000256" key="1">
    <source>
        <dbReference type="ARBA" id="ARBA00006100"/>
    </source>
</evidence>
<evidence type="ECO:0000256" key="4">
    <source>
        <dbReference type="ARBA" id="ARBA00022691"/>
    </source>
</evidence>
<dbReference type="InterPro" id="IPR034505">
    <property type="entry name" value="Coproporphyrinogen-III_oxidase"/>
</dbReference>
<gene>
    <name evidence="11" type="ORF">EDD66_102263</name>
</gene>
<dbReference type="Proteomes" id="UP000273083">
    <property type="component" value="Unassembled WGS sequence"/>
</dbReference>
<dbReference type="SFLD" id="SFLDG01082">
    <property type="entry name" value="B12-binding_domain_containing"/>
    <property type="match status" value="1"/>
</dbReference>
<organism evidence="11 12">
    <name type="scientific">Mobilisporobacter senegalensis</name>
    <dbReference type="NCBI Taxonomy" id="1329262"/>
    <lineage>
        <taxon>Bacteria</taxon>
        <taxon>Bacillati</taxon>
        <taxon>Bacillota</taxon>
        <taxon>Clostridia</taxon>
        <taxon>Lachnospirales</taxon>
        <taxon>Lachnospiraceae</taxon>
        <taxon>Mobilisporobacter</taxon>
    </lineage>
</organism>
<comment type="subcellular location">
    <subcellularLocation>
        <location evidence="9">Cytoplasm</location>
    </subcellularLocation>
</comment>
<comment type="caution">
    <text evidence="11">The sequence shown here is derived from an EMBL/GenBank/DDBJ whole genome shotgun (WGS) entry which is preliminary data.</text>
</comment>
<dbReference type="SFLD" id="SFLDG01065">
    <property type="entry name" value="anaerobic_coproporphyrinogen-I"/>
    <property type="match status" value="1"/>
</dbReference>
<keyword evidence="9" id="KW-0004">4Fe-4S</keyword>
<name>A0A3N1XVG3_9FIRM</name>
<evidence type="ECO:0000256" key="9">
    <source>
        <dbReference type="RuleBase" id="RU364116"/>
    </source>
</evidence>
<dbReference type="AlphaFoldDB" id="A0A3N1XVG3"/>
<reference evidence="11 12" key="1">
    <citation type="submission" date="2018-11" db="EMBL/GenBank/DDBJ databases">
        <title>Genomic Encyclopedia of Type Strains, Phase IV (KMG-IV): sequencing the most valuable type-strain genomes for metagenomic binning, comparative biology and taxonomic classification.</title>
        <authorList>
            <person name="Goeker M."/>
        </authorList>
    </citation>
    <scope>NUCLEOTIDE SEQUENCE [LARGE SCALE GENOMIC DNA]</scope>
    <source>
        <strain evidence="11 12">DSM 26537</strain>
    </source>
</reference>
<protein>
    <recommendedName>
        <fullName evidence="2 9">Heme chaperone HemW</fullName>
    </recommendedName>
</protein>